<accession>A0A931FEM5</accession>
<dbReference type="AlphaFoldDB" id="A0A931FEM5"/>
<keyword evidence="2" id="KW-1185">Reference proteome</keyword>
<dbReference type="EMBL" id="JADPRT010000004">
    <property type="protein sequence ID" value="MBF9068811.1"/>
    <property type="molecule type" value="Genomic_DNA"/>
</dbReference>
<sequence length="54" mass="6403">MSDDDIITAWTERLRMQAPGLSPERARLFVRDLFYAAQRELDKEQAEADFDREE</sequence>
<dbReference type="RefSeq" id="WP_196193956.1">
    <property type="nucleotide sequence ID" value="NZ_JADPRT010000004.1"/>
</dbReference>
<organism evidence="1 2">
    <name type="scientific">Streptacidiphilus fuscans</name>
    <dbReference type="NCBI Taxonomy" id="2789292"/>
    <lineage>
        <taxon>Bacteria</taxon>
        <taxon>Bacillati</taxon>
        <taxon>Actinomycetota</taxon>
        <taxon>Actinomycetes</taxon>
        <taxon>Kitasatosporales</taxon>
        <taxon>Streptomycetaceae</taxon>
        <taxon>Streptacidiphilus</taxon>
    </lineage>
</organism>
<proteinExistence type="predicted"/>
<name>A0A931FEM5_9ACTN</name>
<dbReference type="Proteomes" id="UP000657385">
    <property type="component" value="Unassembled WGS sequence"/>
</dbReference>
<evidence type="ECO:0000313" key="2">
    <source>
        <dbReference type="Proteomes" id="UP000657385"/>
    </source>
</evidence>
<evidence type="ECO:0000313" key="1">
    <source>
        <dbReference type="EMBL" id="MBF9068811.1"/>
    </source>
</evidence>
<reference evidence="1" key="1">
    <citation type="submission" date="2020-11" db="EMBL/GenBank/DDBJ databases">
        <title>Isolation and identification of active actinomycetes.</title>
        <authorList>
            <person name="Yu B."/>
        </authorList>
    </citation>
    <scope>NUCLEOTIDE SEQUENCE</scope>
    <source>
        <strain evidence="1">NEAU-YB345</strain>
    </source>
</reference>
<protein>
    <submittedName>
        <fullName evidence="1">Uncharacterized protein</fullName>
    </submittedName>
</protein>
<gene>
    <name evidence="1" type="ORF">I2501_12335</name>
</gene>
<comment type="caution">
    <text evidence="1">The sequence shown here is derived from an EMBL/GenBank/DDBJ whole genome shotgun (WGS) entry which is preliminary data.</text>
</comment>